<evidence type="ECO:0000313" key="1">
    <source>
        <dbReference type="EMBL" id="MBX53412.1"/>
    </source>
</evidence>
<reference evidence="1" key="1">
    <citation type="submission" date="2018-02" db="EMBL/GenBank/DDBJ databases">
        <title>Rhizophora mucronata_Transcriptome.</title>
        <authorList>
            <person name="Meera S.P."/>
            <person name="Sreeshan A."/>
            <person name="Augustine A."/>
        </authorList>
    </citation>
    <scope>NUCLEOTIDE SEQUENCE</scope>
    <source>
        <tissue evidence="1">Leaf</tissue>
    </source>
</reference>
<dbReference type="EMBL" id="GGEC01072928">
    <property type="protein sequence ID" value="MBX53412.1"/>
    <property type="molecule type" value="Transcribed_RNA"/>
</dbReference>
<protein>
    <submittedName>
        <fullName evidence="1">Uncharacterized protein</fullName>
    </submittedName>
</protein>
<accession>A0A2P2PFC7</accession>
<organism evidence="1">
    <name type="scientific">Rhizophora mucronata</name>
    <name type="common">Asiatic mangrove</name>
    <dbReference type="NCBI Taxonomy" id="61149"/>
    <lineage>
        <taxon>Eukaryota</taxon>
        <taxon>Viridiplantae</taxon>
        <taxon>Streptophyta</taxon>
        <taxon>Embryophyta</taxon>
        <taxon>Tracheophyta</taxon>
        <taxon>Spermatophyta</taxon>
        <taxon>Magnoliopsida</taxon>
        <taxon>eudicotyledons</taxon>
        <taxon>Gunneridae</taxon>
        <taxon>Pentapetalae</taxon>
        <taxon>rosids</taxon>
        <taxon>fabids</taxon>
        <taxon>Malpighiales</taxon>
        <taxon>Rhizophoraceae</taxon>
        <taxon>Rhizophora</taxon>
    </lineage>
</organism>
<proteinExistence type="predicted"/>
<dbReference type="AlphaFoldDB" id="A0A2P2PFC7"/>
<sequence length="52" mass="5992">MTEIFGSCGTVQVQNRNSRNQIMLSQFSYLSTFKLQGNECKDHSFVDIFVEI</sequence>
<name>A0A2P2PFC7_RHIMU</name>